<evidence type="ECO:0000256" key="1">
    <source>
        <dbReference type="ARBA" id="ARBA00022603"/>
    </source>
</evidence>
<keyword evidence="3 4" id="KW-0949">S-adenosyl-L-methionine</keyword>
<dbReference type="AlphaFoldDB" id="A0A4D8QUD4"/>
<dbReference type="Proteomes" id="UP000298693">
    <property type="component" value="Chromosome"/>
</dbReference>
<dbReference type="GO" id="GO:0005840">
    <property type="term" value="C:ribosome"/>
    <property type="evidence" value="ECO:0007669"/>
    <property type="project" value="UniProtKB-KW"/>
</dbReference>
<reference evidence="6 7" key="1">
    <citation type="submission" date="2018-09" db="EMBL/GenBank/DDBJ databases">
        <title>Whole genome based analysis of evolution and adaptive divergence in Indian and Brazilian strains of Azospirillum brasilense.</title>
        <authorList>
            <person name="Singh C."/>
            <person name="Tripathi A.K."/>
        </authorList>
    </citation>
    <scope>NUCLEOTIDE SEQUENCE [LARGE SCALE GENOMIC DNA]</scope>
    <source>
        <strain evidence="6 7">MTCC4039</strain>
    </source>
</reference>
<dbReference type="NCBIfam" id="TIGR00536">
    <property type="entry name" value="hemK_fam"/>
    <property type="match status" value="1"/>
</dbReference>
<gene>
    <name evidence="4" type="primary">prmB</name>
    <name evidence="6" type="ORF">D3869_03350</name>
</gene>
<evidence type="ECO:0000256" key="2">
    <source>
        <dbReference type="ARBA" id="ARBA00022679"/>
    </source>
</evidence>
<dbReference type="InterPro" id="IPR004556">
    <property type="entry name" value="HemK-like"/>
</dbReference>
<dbReference type="NCBIfam" id="TIGR03533">
    <property type="entry name" value="L3_gln_methyl"/>
    <property type="match status" value="1"/>
</dbReference>
<dbReference type="SUPFAM" id="SSF53335">
    <property type="entry name" value="S-adenosyl-L-methionine-dependent methyltransferases"/>
    <property type="match status" value="1"/>
</dbReference>
<evidence type="ECO:0000313" key="7">
    <source>
        <dbReference type="Proteomes" id="UP000298693"/>
    </source>
</evidence>
<dbReference type="GO" id="GO:0005829">
    <property type="term" value="C:cytosol"/>
    <property type="evidence" value="ECO:0007669"/>
    <property type="project" value="TreeGrafter"/>
</dbReference>
<protein>
    <recommendedName>
        <fullName evidence="4">Ribosomal protein uL3 glutamine methyltransferase</fullName>
        <shortName evidence="4">uL3 MTase</shortName>
        <ecNumber evidence="4">2.1.1.298</ecNumber>
    </recommendedName>
    <alternativeName>
        <fullName evidence="4">N5-glutamine methyltransferase PrmB</fullName>
    </alternativeName>
</protein>
<name>A0A4D8QUD4_AZOBR</name>
<dbReference type="InterPro" id="IPR007848">
    <property type="entry name" value="Small_mtfrase_dom"/>
</dbReference>
<keyword evidence="6" id="KW-0687">Ribonucleoprotein</keyword>
<dbReference type="RefSeq" id="WP_137138946.1">
    <property type="nucleotide sequence ID" value="NZ_CP032345.1"/>
</dbReference>
<comment type="function">
    <text evidence="4">Methylates ribosomal protein uL3 on a specific glutamine residue.</text>
</comment>
<evidence type="ECO:0000313" key="6">
    <source>
        <dbReference type="EMBL" id="QCO14338.1"/>
    </source>
</evidence>
<feature type="domain" description="Methyltransferase small" evidence="5">
    <location>
        <begin position="143"/>
        <end position="228"/>
    </location>
</feature>
<dbReference type="PIRSF" id="PIRSF037167">
    <property type="entry name" value="Mtase_YfcB_prd"/>
    <property type="match status" value="1"/>
</dbReference>
<dbReference type="InterPro" id="IPR029063">
    <property type="entry name" value="SAM-dependent_MTases_sf"/>
</dbReference>
<dbReference type="InterPro" id="IPR002052">
    <property type="entry name" value="DNA_methylase_N6_adenine_CS"/>
</dbReference>
<keyword evidence="2 4" id="KW-0808">Transferase</keyword>
<comment type="similarity">
    <text evidence="4">Belongs to the protein N5-glutamine methyltransferase family. PrmB subfamily.</text>
</comment>
<dbReference type="CDD" id="cd02440">
    <property type="entry name" value="AdoMet_MTases"/>
    <property type="match status" value="1"/>
</dbReference>
<organism evidence="6 7">
    <name type="scientific">Azospirillum brasilense</name>
    <dbReference type="NCBI Taxonomy" id="192"/>
    <lineage>
        <taxon>Bacteria</taxon>
        <taxon>Pseudomonadati</taxon>
        <taxon>Pseudomonadota</taxon>
        <taxon>Alphaproteobacteria</taxon>
        <taxon>Rhodospirillales</taxon>
        <taxon>Azospirillaceae</taxon>
        <taxon>Azospirillum</taxon>
    </lineage>
</organism>
<dbReference type="InterPro" id="IPR017127">
    <property type="entry name" value="Ribosome_uL3_MTase"/>
</dbReference>
<dbReference type="Gene3D" id="3.40.50.150">
    <property type="entry name" value="Vaccinia Virus protein VP39"/>
    <property type="match status" value="1"/>
</dbReference>
<dbReference type="GO" id="GO:0003676">
    <property type="term" value="F:nucleic acid binding"/>
    <property type="evidence" value="ECO:0007669"/>
    <property type="project" value="InterPro"/>
</dbReference>
<evidence type="ECO:0000256" key="4">
    <source>
        <dbReference type="HAMAP-Rule" id="MF_02125"/>
    </source>
</evidence>
<keyword evidence="6" id="KW-0689">Ribosomal protein</keyword>
<dbReference type="EMBL" id="CP032345">
    <property type="protein sequence ID" value="QCO14338.1"/>
    <property type="molecule type" value="Genomic_DNA"/>
</dbReference>
<dbReference type="GO" id="GO:0032259">
    <property type="term" value="P:methylation"/>
    <property type="evidence" value="ECO:0007669"/>
    <property type="project" value="UniProtKB-KW"/>
</dbReference>
<dbReference type="PANTHER" id="PTHR47806:SF1">
    <property type="entry name" value="RIBOSOMAL PROTEIN UL3 GLUTAMINE METHYLTRANSFERASE"/>
    <property type="match status" value="1"/>
</dbReference>
<dbReference type="PANTHER" id="PTHR47806">
    <property type="entry name" value="50S RIBOSOMAL PROTEIN L3 GLUTAMINE METHYLTRANSFERASE"/>
    <property type="match status" value="1"/>
</dbReference>
<sequence length="313" mass="34893">MTKPALDLTPADAATELRTVRDLIRYGVSRFNEADLDYGHGTTNAHDEAVFMVLEGLSLPIDQLDPYVDARLTLAERRKVADLLHARVETRKPASYLLNKAYIQGIPFYVDERVIVPRSYIGEILFSDLIGGDDFTLVEDPTEVERVLDLCTGSGCLAILAAQIFPEAHVDAVDLSADALEVARRNVADSGFEDRIALHHGDLFAPLKNRKYDVIITNPPYVDAEAMANLPPEFRHEPQMALASGEDGLDIVRRILKEAPKHLTPEGGLLCEFGTGREILEAEYPDLDFFWVETANSFGEVFWLTRDQLKPGR</sequence>
<evidence type="ECO:0000256" key="3">
    <source>
        <dbReference type="ARBA" id="ARBA00022691"/>
    </source>
</evidence>
<dbReference type="EC" id="2.1.1.298" evidence="4"/>
<accession>A0A4D8QUD4</accession>
<dbReference type="GO" id="GO:0036009">
    <property type="term" value="F:protein-glutamine N-methyltransferase activity"/>
    <property type="evidence" value="ECO:0007669"/>
    <property type="project" value="UniProtKB-UniRule"/>
</dbReference>
<dbReference type="PROSITE" id="PS00092">
    <property type="entry name" value="N6_MTASE"/>
    <property type="match status" value="1"/>
</dbReference>
<keyword evidence="1 4" id="KW-0489">Methyltransferase</keyword>
<dbReference type="HAMAP" id="MF_02125">
    <property type="entry name" value="L3_methyltr_PrmB"/>
    <property type="match status" value="1"/>
</dbReference>
<comment type="catalytic activity">
    <reaction evidence="4">
        <text>L-glutaminyl-[ribosomal protein uL3] + S-adenosyl-L-methionine = N(5)-methyl-L-glutaminyl-[ribosomal protein uL3] + S-adenosyl-L-homocysteine + H(+)</text>
        <dbReference type="Rhea" id="RHEA:45020"/>
        <dbReference type="Rhea" id="RHEA-COMP:11063"/>
        <dbReference type="Rhea" id="RHEA-COMP:11064"/>
        <dbReference type="ChEBI" id="CHEBI:15378"/>
        <dbReference type="ChEBI" id="CHEBI:30011"/>
        <dbReference type="ChEBI" id="CHEBI:57856"/>
        <dbReference type="ChEBI" id="CHEBI:59789"/>
        <dbReference type="ChEBI" id="CHEBI:61891"/>
        <dbReference type="EC" id="2.1.1.298"/>
    </reaction>
</comment>
<evidence type="ECO:0000259" key="5">
    <source>
        <dbReference type="Pfam" id="PF05175"/>
    </source>
</evidence>
<dbReference type="Pfam" id="PF05175">
    <property type="entry name" value="MTS"/>
    <property type="match status" value="1"/>
</dbReference>
<proteinExistence type="inferred from homology"/>